<dbReference type="InterPro" id="IPR020850">
    <property type="entry name" value="GED_dom"/>
</dbReference>
<organism evidence="9 10">
    <name type="scientific">Komagataella pastoris</name>
    <name type="common">Yeast</name>
    <name type="synonym">Pichia pastoris</name>
    <dbReference type="NCBI Taxonomy" id="4922"/>
    <lineage>
        <taxon>Eukaryota</taxon>
        <taxon>Fungi</taxon>
        <taxon>Dikarya</taxon>
        <taxon>Ascomycota</taxon>
        <taxon>Saccharomycotina</taxon>
        <taxon>Pichiomycetes</taxon>
        <taxon>Pichiales</taxon>
        <taxon>Pichiaceae</taxon>
        <taxon>Komagataella</taxon>
    </lineage>
</organism>
<dbReference type="InterPro" id="IPR045063">
    <property type="entry name" value="Dynamin_N"/>
</dbReference>
<dbReference type="Gene3D" id="1.20.120.1240">
    <property type="entry name" value="Dynamin, middle domain"/>
    <property type="match status" value="1"/>
</dbReference>
<evidence type="ECO:0000256" key="2">
    <source>
        <dbReference type="ARBA" id="ARBA00023134"/>
    </source>
</evidence>
<feature type="domain" description="Dynamin-type G" evidence="8">
    <location>
        <begin position="26"/>
        <end position="318"/>
    </location>
</feature>
<dbReference type="PANTHER" id="PTHR11566">
    <property type="entry name" value="DYNAMIN"/>
    <property type="match status" value="1"/>
</dbReference>
<dbReference type="Gene3D" id="3.40.50.300">
    <property type="entry name" value="P-loop containing nucleotide triphosphate hydrolases"/>
    <property type="match status" value="1"/>
</dbReference>
<dbReference type="InterPro" id="IPR022812">
    <property type="entry name" value="Dynamin"/>
</dbReference>
<dbReference type="PROSITE" id="PS51388">
    <property type="entry name" value="GED"/>
    <property type="match status" value="1"/>
</dbReference>
<evidence type="ECO:0000313" key="10">
    <source>
        <dbReference type="Proteomes" id="UP000094565"/>
    </source>
</evidence>
<dbReference type="Proteomes" id="UP000094565">
    <property type="component" value="Chromosome 3"/>
</dbReference>
<dbReference type="CDD" id="cd08771">
    <property type="entry name" value="DLP_1"/>
    <property type="match status" value="1"/>
</dbReference>
<evidence type="ECO:0000259" key="7">
    <source>
        <dbReference type="PROSITE" id="PS51388"/>
    </source>
</evidence>
<dbReference type="InterPro" id="IPR001401">
    <property type="entry name" value="Dynamin_GTPase"/>
</dbReference>
<dbReference type="InterPro" id="IPR003130">
    <property type="entry name" value="GED"/>
</dbReference>
<keyword evidence="10" id="KW-1185">Reference proteome</keyword>
<dbReference type="GO" id="GO:0048312">
    <property type="term" value="P:intracellular distribution of mitochondria"/>
    <property type="evidence" value="ECO:0007669"/>
    <property type="project" value="TreeGrafter"/>
</dbReference>
<dbReference type="GO" id="GO:0003924">
    <property type="term" value="F:GTPase activity"/>
    <property type="evidence" value="ECO:0007669"/>
    <property type="project" value="InterPro"/>
</dbReference>
<dbReference type="PROSITE" id="PS51718">
    <property type="entry name" value="G_DYNAMIN_2"/>
    <property type="match status" value="1"/>
</dbReference>
<dbReference type="GO" id="GO:0007033">
    <property type="term" value="P:vacuole organization"/>
    <property type="evidence" value="ECO:0007669"/>
    <property type="project" value="UniProtKB-ARBA"/>
</dbReference>
<dbReference type="OrthoDB" id="5061070at2759"/>
<gene>
    <name evidence="9" type="primary">VPS1</name>
    <name evidence="9" type="ORF">ATY40_BA7504214</name>
</gene>
<name>A0A1B2JEU9_PICPA</name>
<dbReference type="SUPFAM" id="SSF52540">
    <property type="entry name" value="P-loop containing nucleoside triphosphate hydrolases"/>
    <property type="match status" value="1"/>
</dbReference>
<dbReference type="GO" id="GO:0005777">
    <property type="term" value="C:peroxisome"/>
    <property type="evidence" value="ECO:0007669"/>
    <property type="project" value="TreeGrafter"/>
</dbReference>
<evidence type="ECO:0000256" key="5">
    <source>
        <dbReference type="RuleBase" id="RU003932"/>
    </source>
</evidence>
<keyword evidence="1 5" id="KW-0547">Nucleotide-binding</keyword>
<evidence type="ECO:0000256" key="3">
    <source>
        <dbReference type="ARBA" id="ARBA00023175"/>
    </source>
</evidence>
<evidence type="ECO:0000256" key="4">
    <source>
        <dbReference type="ARBA" id="ARBA00073589"/>
    </source>
</evidence>
<evidence type="ECO:0000313" key="9">
    <source>
        <dbReference type="EMBL" id="ANZ76594.1"/>
    </source>
</evidence>
<dbReference type="GO" id="GO:0008017">
    <property type="term" value="F:microtubule binding"/>
    <property type="evidence" value="ECO:0007669"/>
    <property type="project" value="TreeGrafter"/>
</dbReference>
<dbReference type="GO" id="GO:0016020">
    <property type="term" value="C:membrane"/>
    <property type="evidence" value="ECO:0007669"/>
    <property type="project" value="TreeGrafter"/>
</dbReference>
<dbReference type="PRINTS" id="PR00195">
    <property type="entry name" value="DYNAMIN"/>
</dbReference>
<feature type="domain" description="GED" evidence="7">
    <location>
        <begin position="600"/>
        <end position="686"/>
    </location>
</feature>
<dbReference type="GO" id="GO:0016559">
    <property type="term" value="P:peroxisome fission"/>
    <property type="evidence" value="ECO:0007669"/>
    <property type="project" value="TreeGrafter"/>
</dbReference>
<comment type="similarity">
    <text evidence="5">Belongs to the TRAFAC class dynamin-like GTPase superfamily. Dynamin/Fzo/YdjA family.</text>
</comment>
<evidence type="ECO:0000259" key="8">
    <source>
        <dbReference type="PROSITE" id="PS51718"/>
    </source>
</evidence>
<dbReference type="AlphaFoldDB" id="A0A1B2JEU9"/>
<dbReference type="InterPro" id="IPR019762">
    <property type="entry name" value="Dynamin_GTPase_CS"/>
</dbReference>
<dbReference type="InterPro" id="IPR000375">
    <property type="entry name" value="Dynamin_stalk"/>
</dbReference>
<dbReference type="PROSITE" id="PS00410">
    <property type="entry name" value="G_DYNAMIN_1"/>
    <property type="match status" value="1"/>
</dbReference>
<dbReference type="SMART" id="SM00302">
    <property type="entry name" value="GED"/>
    <property type="match status" value="1"/>
</dbReference>
<keyword evidence="2 5" id="KW-0342">GTP-binding</keyword>
<dbReference type="GO" id="GO:0000266">
    <property type="term" value="P:mitochondrial fission"/>
    <property type="evidence" value="ECO:0007669"/>
    <property type="project" value="TreeGrafter"/>
</dbReference>
<dbReference type="PANTHER" id="PTHR11566:SF220">
    <property type="entry name" value="VACUOLAR PROTEIN SORTING-ASSOCIATED PROTEIN 1"/>
    <property type="match status" value="1"/>
</dbReference>
<dbReference type="InterPro" id="IPR027417">
    <property type="entry name" value="P-loop_NTPase"/>
</dbReference>
<dbReference type="GO" id="GO:0006897">
    <property type="term" value="P:endocytosis"/>
    <property type="evidence" value="ECO:0007669"/>
    <property type="project" value="TreeGrafter"/>
</dbReference>
<evidence type="ECO:0000256" key="1">
    <source>
        <dbReference type="ARBA" id="ARBA00022741"/>
    </source>
</evidence>
<dbReference type="GO" id="GO:0005525">
    <property type="term" value="F:GTP binding"/>
    <property type="evidence" value="ECO:0007669"/>
    <property type="project" value="UniProtKB-KW"/>
</dbReference>
<dbReference type="InterPro" id="IPR030381">
    <property type="entry name" value="G_DYNAMIN_dom"/>
</dbReference>
<protein>
    <recommendedName>
        <fullName evidence="4">Vacuolar protein sorting-associated protein 1</fullName>
    </recommendedName>
</protein>
<feature type="region of interest" description="Disordered" evidence="6">
    <location>
        <begin position="531"/>
        <end position="562"/>
    </location>
</feature>
<dbReference type="Pfam" id="PF01031">
    <property type="entry name" value="Dynamin_M"/>
    <property type="match status" value="1"/>
</dbReference>
<dbReference type="Pfam" id="PF00350">
    <property type="entry name" value="Dynamin_N"/>
    <property type="match status" value="1"/>
</dbReference>
<dbReference type="FunFam" id="3.40.50.300:FF:000473">
    <property type="entry name" value="Vacuolar sorting-associated 1 protein"/>
    <property type="match status" value="1"/>
</dbReference>
<proteinExistence type="inferred from homology"/>
<dbReference type="EMBL" id="CP014586">
    <property type="protein sequence ID" value="ANZ76594.1"/>
    <property type="molecule type" value="Genomic_DNA"/>
</dbReference>
<evidence type="ECO:0000256" key="6">
    <source>
        <dbReference type="SAM" id="MobiDB-lite"/>
    </source>
</evidence>
<accession>A0A1B2JEU9</accession>
<sequence length="686" mass="76665">MDEHLISTINKLQDALAPLGGGSQAPVDLPQITVVGSQSSGKSSVLENIVGRDFLPRGTGIVTRRPLVLQLINKRPLKTANTSLIDIKTVGQDGLKTENNTEEYGEFLHLPDKKFYNFEDIRQEIVKETDKMTGKNAGISAIPINLRIYSPHVLTLTLVDLPGLTKVPVGDQPKDIEKQIREMIMKFISKPNAIILSVNAANQDLANSDGLKLAREVDPEGTRTIGVLTKVDLMDKGTDVIDILAGRVIPLRYGYVPVINRGQRDIEQNKTIKDALQNEKQFFENHASYASKSHYCGTPFLAKKLNSILLHHIKTTLPEIKNRIETALSKYSNELATLGTEVMDSPSSIILNTITDFCNDYNSILNGQSKDISSNELSGGARISFVFHEIFKNGIYALDPFDQIKDTDIRTIMYNSSGSAPSLFVGTQAFELLVKQQISRFHEPSHKCINLIYDELVRIINQILNQNQYARYPLLKEQINQTFVQFLREALIPTDKFCKDIVTAEQTYINTAHPDLLKGSQALSIVQEKLNPSRPNLDPKTGKPIKQQQQTPSPEDDERGSSFFSGFFSSKNKKKLAAMEAPPSVLKASGTMSDKETQETEVIKLLIQSYFNIVKKSIADIIPKSVMLKLIEFSKSEIQKVLLEKLYNNNDLDSIVKENDVTVARRKECIKMVEALQHANEIVNNV</sequence>
<dbReference type="Pfam" id="PF02212">
    <property type="entry name" value="GED"/>
    <property type="match status" value="1"/>
</dbReference>
<dbReference type="SMART" id="SM00053">
    <property type="entry name" value="DYNc"/>
    <property type="match status" value="1"/>
</dbReference>
<keyword evidence="3" id="KW-0505">Motor protein</keyword>
<reference evidence="9 10" key="1">
    <citation type="submission" date="2016-02" db="EMBL/GenBank/DDBJ databases">
        <title>Comparative genomic and transcriptomic foundation for Pichia pastoris.</title>
        <authorList>
            <person name="Love K.R."/>
            <person name="Shah K.A."/>
            <person name="Whittaker C.A."/>
            <person name="Wu J."/>
            <person name="Bartlett M.C."/>
            <person name="Ma D."/>
            <person name="Leeson R.L."/>
            <person name="Priest M."/>
            <person name="Young S.K."/>
            <person name="Love J.C."/>
        </authorList>
    </citation>
    <scope>NUCLEOTIDE SEQUENCE [LARGE SCALE GENOMIC DNA]</scope>
    <source>
        <strain evidence="9 10">ATCC 28485</strain>
    </source>
</reference>
<dbReference type="GO" id="GO:0005874">
    <property type="term" value="C:microtubule"/>
    <property type="evidence" value="ECO:0007669"/>
    <property type="project" value="TreeGrafter"/>
</dbReference>